<dbReference type="Pfam" id="PF01494">
    <property type="entry name" value="FAD_binding_3"/>
    <property type="match status" value="1"/>
</dbReference>
<dbReference type="EMBL" id="MVHT01000012">
    <property type="protein sequence ID" value="ORB08975.1"/>
    <property type="molecule type" value="Genomic_DNA"/>
</dbReference>
<keyword evidence="4" id="KW-1185">Reference proteome</keyword>
<dbReference type="OrthoDB" id="9791689at2"/>
<accession>A0A1E3SIW0</accession>
<dbReference type="InterPro" id="IPR002938">
    <property type="entry name" value="FAD-bd"/>
</dbReference>
<evidence type="ECO:0000313" key="3">
    <source>
        <dbReference type="EMBL" id="ORB08975.1"/>
    </source>
</evidence>
<dbReference type="InterPro" id="IPR036188">
    <property type="entry name" value="FAD/NAD-bd_sf"/>
</dbReference>
<dbReference type="Gene3D" id="3.50.50.60">
    <property type="entry name" value="FAD/NAD(P)-binding domain"/>
    <property type="match status" value="2"/>
</dbReference>
<evidence type="ECO:0000256" key="1">
    <source>
        <dbReference type="ARBA" id="ARBA00023002"/>
    </source>
</evidence>
<dbReference type="NCBIfam" id="NF004834">
    <property type="entry name" value="PRK06185.1-3"/>
    <property type="match status" value="1"/>
</dbReference>
<comment type="caution">
    <text evidence="3">The sequence shown here is derived from an EMBL/GenBank/DDBJ whole genome shotgun (WGS) entry which is preliminary data.</text>
</comment>
<reference evidence="3 4" key="1">
    <citation type="submission" date="2017-02" db="EMBL/GenBank/DDBJ databases">
        <title>The new phylogeny of genus Mycobacterium.</title>
        <authorList>
            <person name="Tortoli E."/>
            <person name="Trovato A."/>
            <person name="Cirillo D.M."/>
        </authorList>
    </citation>
    <scope>NUCLEOTIDE SEQUENCE [LARGE SCALE GENOMIC DNA]</scope>
    <source>
        <strain evidence="3 4">DSM 44049</strain>
    </source>
</reference>
<dbReference type="NCBIfam" id="NF004833">
    <property type="entry name" value="PRK06185.1-1"/>
    <property type="match status" value="1"/>
</dbReference>
<evidence type="ECO:0000259" key="2">
    <source>
        <dbReference type="Pfam" id="PF01494"/>
    </source>
</evidence>
<organism evidence="3 4">
    <name type="scientific">Mycobacterium intermedium</name>
    <dbReference type="NCBI Taxonomy" id="28445"/>
    <lineage>
        <taxon>Bacteria</taxon>
        <taxon>Bacillati</taxon>
        <taxon>Actinomycetota</taxon>
        <taxon>Actinomycetes</taxon>
        <taxon>Mycobacteriales</taxon>
        <taxon>Mycobacteriaceae</taxon>
        <taxon>Mycobacterium</taxon>
        <taxon>Mycobacterium simiae complex</taxon>
    </lineage>
</organism>
<protein>
    <recommendedName>
        <fullName evidence="2">FAD-binding domain-containing protein</fullName>
    </recommendedName>
</protein>
<sequence>MAYTTTCAIVGGGPAGMVLGLLLARAGVQVTLLEKHGDFLRDFRGDTVHPTTLRLLDELGLWDRFAALPFTKVSKAEFDVDGRSITYLDFDRLRQPFPFVAMVPQWDLLNLLAEAAEAEPIFTLRMNTEVTGLIHEGGRVAGVRYQGLDGPGELRAELTVACDGRWSIARHEAGLKTREYPVNFDVWWFRLPHDGGVDFSFLPRVGPGKALAVIPREGYFQIAYLGAKGTDAQLRARGIDEFRREVAALVPEAVTTVDTLTSMDDVKHLDVRVNRLRRWHVDGLLCIGDAAHAMSPVGGVGINLAVQDAVAAAKILAEPLRQHRVTDRTLAAVRRRRAFPTAVTQAVQRVMQRALLGPLLQGKDFAPPMALLGLVERIPWLTFVPAYFIGVGVLPERAPAFARRRPGECDG</sequence>
<dbReference type="PANTHER" id="PTHR43476">
    <property type="entry name" value="3-(3-HYDROXY-PHENYL)PROPIONATE/3-HYDROXYCINNAMIC ACID HYDROXYLASE"/>
    <property type="match status" value="1"/>
</dbReference>
<dbReference type="GO" id="GO:0016491">
    <property type="term" value="F:oxidoreductase activity"/>
    <property type="evidence" value="ECO:0007669"/>
    <property type="project" value="UniProtKB-KW"/>
</dbReference>
<dbReference type="STRING" id="28445.BHQ20_06570"/>
<dbReference type="GO" id="GO:0071949">
    <property type="term" value="F:FAD binding"/>
    <property type="evidence" value="ECO:0007669"/>
    <property type="project" value="InterPro"/>
</dbReference>
<dbReference type="PANTHER" id="PTHR43476:SF5">
    <property type="entry name" value="FAD-DEPENDENT MONOOXYGENASE"/>
    <property type="match status" value="1"/>
</dbReference>
<dbReference type="RefSeq" id="WP_069418305.1">
    <property type="nucleotide sequence ID" value="NZ_CBCRZH010000035.1"/>
</dbReference>
<dbReference type="SUPFAM" id="SSF51905">
    <property type="entry name" value="FAD/NAD(P)-binding domain"/>
    <property type="match status" value="1"/>
</dbReference>
<evidence type="ECO:0000313" key="4">
    <source>
        <dbReference type="Proteomes" id="UP000192739"/>
    </source>
</evidence>
<gene>
    <name evidence="3" type="ORF">BST27_06730</name>
</gene>
<dbReference type="Proteomes" id="UP000192739">
    <property type="component" value="Unassembled WGS sequence"/>
</dbReference>
<dbReference type="AlphaFoldDB" id="A0A1E3SIW0"/>
<proteinExistence type="predicted"/>
<dbReference type="PRINTS" id="PR00420">
    <property type="entry name" value="RNGMNOXGNASE"/>
</dbReference>
<name>A0A1E3SIW0_MYCIE</name>
<dbReference type="InterPro" id="IPR050631">
    <property type="entry name" value="PheA/TfdB_FAD_monoxygenase"/>
</dbReference>
<keyword evidence="1" id="KW-0560">Oxidoreductase</keyword>
<feature type="domain" description="FAD-binding" evidence="2">
    <location>
        <begin position="5"/>
        <end position="346"/>
    </location>
</feature>